<feature type="domain" description="PAS" evidence="7">
    <location>
        <begin position="514"/>
        <end position="584"/>
    </location>
</feature>
<dbReference type="CDD" id="cd00082">
    <property type="entry name" value="HisKA"/>
    <property type="match status" value="1"/>
</dbReference>
<evidence type="ECO:0000259" key="8">
    <source>
        <dbReference type="PROSITE" id="PS50113"/>
    </source>
</evidence>
<evidence type="ECO:0000259" key="7">
    <source>
        <dbReference type="PROSITE" id="PS50112"/>
    </source>
</evidence>
<keyword evidence="10" id="KW-1185">Reference proteome</keyword>
<dbReference type="InterPro" id="IPR013655">
    <property type="entry name" value="PAS_fold_3"/>
</dbReference>
<feature type="domain" description="PAS" evidence="7">
    <location>
        <begin position="138"/>
        <end position="209"/>
    </location>
</feature>
<dbReference type="Pfam" id="PF02518">
    <property type="entry name" value="HATPase_c"/>
    <property type="match status" value="1"/>
</dbReference>
<dbReference type="SUPFAM" id="SSF55874">
    <property type="entry name" value="ATPase domain of HSP90 chaperone/DNA topoisomerase II/histidine kinase"/>
    <property type="match status" value="1"/>
</dbReference>
<dbReference type="FunFam" id="3.30.565.10:FF:000006">
    <property type="entry name" value="Sensor histidine kinase WalK"/>
    <property type="match status" value="1"/>
</dbReference>
<feature type="domain" description="PAC" evidence="8">
    <location>
        <begin position="341"/>
        <end position="393"/>
    </location>
</feature>
<dbReference type="InterPro" id="IPR013656">
    <property type="entry name" value="PAS_4"/>
</dbReference>
<evidence type="ECO:0000256" key="2">
    <source>
        <dbReference type="ARBA" id="ARBA00012438"/>
    </source>
</evidence>
<reference evidence="9" key="1">
    <citation type="journal article" date="2014" name="Int. J. Syst. Evol. Microbiol.">
        <title>Complete genome sequence of Corynebacterium casei LMG S-19264T (=DSM 44701T), isolated from a smear-ripened cheese.</title>
        <authorList>
            <consortium name="US DOE Joint Genome Institute (JGI-PGF)"/>
            <person name="Walter F."/>
            <person name="Albersmeier A."/>
            <person name="Kalinowski J."/>
            <person name="Ruckert C."/>
        </authorList>
    </citation>
    <scope>NUCLEOTIDE SEQUENCE</scope>
    <source>
        <strain evidence="9">CCM 8711</strain>
    </source>
</reference>
<dbReference type="InterPro" id="IPR005467">
    <property type="entry name" value="His_kinase_dom"/>
</dbReference>
<dbReference type="InterPro" id="IPR001610">
    <property type="entry name" value="PAC"/>
</dbReference>
<dbReference type="Pfam" id="PF13188">
    <property type="entry name" value="PAS_8"/>
    <property type="match status" value="1"/>
</dbReference>
<keyword evidence="4" id="KW-0808">Transferase</keyword>
<dbReference type="PROSITE" id="PS50112">
    <property type="entry name" value="PAS"/>
    <property type="match status" value="2"/>
</dbReference>
<dbReference type="InterPro" id="IPR004358">
    <property type="entry name" value="Sig_transdc_His_kin-like_C"/>
</dbReference>
<dbReference type="NCBIfam" id="TIGR00229">
    <property type="entry name" value="sensory_box"/>
    <property type="match status" value="3"/>
</dbReference>
<comment type="caution">
    <text evidence="9">The sequence shown here is derived from an EMBL/GenBank/DDBJ whole genome shotgun (WGS) entry which is preliminary data.</text>
</comment>
<evidence type="ECO:0000313" key="10">
    <source>
        <dbReference type="Proteomes" id="UP000662074"/>
    </source>
</evidence>
<sequence length="859" mass="96544">MNYPDIDFAALRALIEESPTPIGLYAGREMRILFANKAMISDAWGKQPDVIGKLLTDALPELDGQPFHQILDSVYTTGETYQATEDLVKLVVDGRLQNFYYNFTYKPLLDQEGKVWGILNTATNVTDLVLARKRADDAEAQLNFSLNAAEIGTWDMHIPTQLITWSVRTKELYGFSEEDTVSYHDVLKHIHPDDRLLVDRAVISALNPNSGSNYDVKFRTIGINDHKVRWLRCKGKAYFDDQGIPQRFSGIASDITSEVNTDERLHSAEQLAQLALENADAGSYLIHLPGNIITYTPLFAKVITGTEATGLTRDAFINHIHPEDIQIRDMAYNRSLRTGKLFYEVRFIWDDGTIHWVRINGRYMLDDQGKPLNFAGLAQDVTHETEAKQEQLNLLWLIDNSNDIISLSDWYGKLTYLNKAGQEILSVDVSEDAQWNDTPNLMPEDAQIIDAALLGGGRWSGQLNYRNHKTGEAIPCYANILLLKNPVDDAPLGRASVIRDLRADIANQKALTESEELFRAITTASPAALWMTDTESNITYVNQIWINWTGKPLNTHLGNGWLDAILPEDLNRVIEKFSADIEAQRFHDCQFRITHISGTLRWIACTGNPQYNADGIFKGYIGACVDITEQKQLQQQKDEFIGVASHELKTPVTSVKAYAQVLQAIFNREGDEKKAAMLGKMNSQIDRLTSLIGDLLDVTKIQSGRLQFNDDYIDFNKLITELTEDLQRTTTKHQIITELHPTGIAYADKDRIGQVITNLISNAIKYSPNANKVIVNTSIENNEILLCVQDFGIGISADKKDKVFEQFYRVSGDKQHTFPGLGLGLYISSEIIKREGGRIWVNSVEGEGSTFCFALPLNS</sequence>
<dbReference type="Gene3D" id="3.30.565.10">
    <property type="entry name" value="Histidine kinase-like ATPase, C-terminal domain"/>
    <property type="match status" value="1"/>
</dbReference>
<dbReference type="InterPro" id="IPR035965">
    <property type="entry name" value="PAS-like_dom_sf"/>
</dbReference>
<dbReference type="PANTHER" id="PTHR43304">
    <property type="entry name" value="PHYTOCHROME-LIKE PROTEIN CPH1"/>
    <property type="match status" value="1"/>
</dbReference>
<dbReference type="RefSeq" id="WP_188413315.1">
    <property type="nucleotide sequence ID" value="NZ_BMDO01000001.1"/>
</dbReference>
<gene>
    <name evidence="9" type="ORF">GCM10011425_04040</name>
</gene>
<dbReference type="PROSITE" id="PS50113">
    <property type="entry name" value="PAC"/>
    <property type="match status" value="3"/>
</dbReference>
<reference evidence="9" key="2">
    <citation type="submission" date="2020-09" db="EMBL/GenBank/DDBJ databases">
        <authorList>
            <person name="Sun Q."/>
            <person name="Sedlacek I."/>
        </authorList>
    </citation>
    <scope>NUCLEOTIDE SEQUENCE</scope>
    <source>
        <strain evidence="9">CCM 8711</strain>
    </source>
</reference>
<dbReference type="SMART" id="SM00387">
    <property type="entry name" value="HATPase_c"/>
    <property type="match status" value="1"/>
</dbReference>
<keyword evidence="5" id="KW-0418">Kinase</keyword>
<dbReference type="InterPro" id="IPR052162">
    <property type="entry name" value="Sensor_kinase/Photoreceptor"/>
</dbReference>
<dbReference type="GO" id="GO:0000155">
    <property type="term" value="F:phosphorelay sensor kinase activity"/>
    <property type="evidence" value="ECO:0007669"/>
    <property type="project" value="InterPro"/>
</dbReference>
<accession>A0A917N1M6</accession>
<dbReference type="PROSITE" id="PS50109">
    <property type="entry name" value="HIS_KIN"/>
    <property type="match status" value="1"/>
</dbReference>
<dbReference type="Proteomes" id="UP000662074">
    <property type="component" value="Unassembled WGS sequence"/>
</dbReference>
<feature type="domain" description="PAC" evidence="8">
    <location>
        <begin position="587"/>
        <end position="639"/>
    </location>
</feature>
<dbReference type="AlphaFoldDB" id="A0A917N1M6"/>
<dbReference type="CDD" id="cd00130">
    <property type="entry name" value="PAS"/>
    <property type="match status" value="3"/>
</dbReference>
<dbReference type="PRINTS" id="PR00344">
    <property type="entry name" value="BCTRLSENSOR"/>
</dbReference>
<dbReference type="InterPro" id="IPR036097">
    <property type="entry name" value="HisK_dim/P_sf"/>
</dbReference>
<evidence type="ECO:0000259" key="6">
    <source>
        <dbReference type="PROSITE" id="PS50109"/>
    </source>
</evidence>
<evidence type="ECO:0000256" key="5">
    <source>
        <dbReference type="ARBA" id="ARBA00022777"/>
    </source>
</evidence>
<evidence type="ECO:0000256" key="4">
    <source>
        <dbReference type="ARBA" id="ARBA00022679"/>
    </source>
</evidence>
<organism evidence="9 10">
    <name type="scientific">Mucilaginibacter galii</name>
    <dbReference type="NCBI Taxonomy" id="2005073"/>
    <lineage>
        <taxon>Bacteria</taxon>
        <taxon>Pseudomonadati</taxon>
        <taxon>Bacteroidota</taxon>
        <taxon>Sphingobacteriia</taxon>
        <taxon>Sphingobacteriales</taxon>
        <taxon>Sphingobacteriaceae</taxon>
        <taxon>Mucilaginibacter</taxon>
    </lineage>
</organism>
<dbReference type="EC" id="2.7.13.3" evidence="2"/>
<dbReference type="Gene3D" id="3.30.450.20">
    <property type="entry name" value="PAS domain"/>
    <property type="match status" value="5"/>
</dbReference>
<dbReference type="Gene3D" id="2.10.70.100">
    <property type="match status" value="1"/>
</dbReference>
<dbReference type="SMART" id="SM00388">
    <property type="entry name" value="HisKA"/>
    <property type="match status" value="1"/>
</dbReference>
<name>A0A917N1M6_9SPHI</name>
<dbReference type="PANTHER" id="PTHR43304:SF1">
    <property type="entry name" value="PAC DOMAIN-CONTAINING PROTEIN"/>
    <property type="match status" value="1"/>
</dbReference>
<dbReference type="Gene3D" id="1.10.287.130">
    <property type="match status" value="1"/>
</dbReference>
<dbReference type="SUPFAM" id="SSF55785">
    <property type="entry name" value="PYP-like sensor domain (PAS domain)"/>
    <property type="match status" value="5"/>
</dbReference>
<keyword evidence="3" id="KW-0597">Phosphoprotein</keyword>
<feature type="domain" description="Histidine kinase" evidence="6">
    <location>
        <begin position="643"/>
        <end position="859"/>
    </location>
</feature>
<dbReference type="InterPro" id="IPR003661">
    <property type="entry name" value="HisK_dim/P_dom"/>
</dbReference>
<dbReference type="Pfam" id="PF08447">
    <property type="entry name" value="PAS_3"/>
    <property type="match status" value="3"/>
</dbReference>
<protein>
    <recommendedName>
        <fullName evidence="2">histidine kinase</fullName>
        <ecNumber evidence="2">2.7.13.3</ecNumber>
    </recommendedName>
</protein>
<dbReference type="SMART" id="SM00086">
    <property type="entry name" value="PAC"/>
    <property type="match status" value="3"/>
</dbReference>
<dbReference type="CDD" id="cd00075">
    <property type="entry name" value="HATPase"/>
    <property type="match status" value="1"/>
</dbReference>
<comment type="catalytic activity">
    <reaction evidence="1">
        <text>ATP + protein L-histidine = ADP + protein N-phospho-L-histidine.</text>
        <dbReference type="EC" id="2.7.13.3"/>
    </reaction>
</comment>
<dbReference type="SUPFAM" id="SSF47384">
    <property type="entry name" value="Homodimeric domain of signal transducing histidine kinase"/>
    <property type="match status" value="1"/>
</dbReference>
<dbReference type="EMBL" id="BMDO01000001">
    <property type="protein sequence ID" value="GGI49192.1"/>
    <property type="molecule type" value="Genomic_DNA"/>
</dbReference>
<dbReference type="InterPro" id="IPR000700">
    <property type="entry name" value="PAS-assoc_C"/>
</dbReference>
<dbReference type="InterPro" id="IPR036890">
    <property type="entry name" value="HATPase_C_sf"/>
</dbReference>
<feature type="domain" description="PAC" evidence="8">
    <location>
        <begin position="214"/>
        <end position="267"/>
    </location>
</feature>
<dbReference type="SMART" id="SM00091">
    <property type="entry name" value="PAS"/>
    <property type="match status" value="4"/>
</dbReference>
<evidence type="ECO:0000256" key="3">
    <source>
        <dbReference type="ARBA" id="ARBA00022553"/>
    </source>
</evidence>
<evidence type="ECO:0000313" key="9">
    <source>
        <dbReference type="EMBL" id="GGI49192.1"/>
    </source>
</evidence>
<evidence type="ECO:0000256" key="1">
    <source>
        <dbReference type="ARBA" id="ARBA00000085"/>
    </source>
</evidence>
<dbReference type="Pfam" id="PF00512">
    <property type="entry name" value="HisKA"/>
    <property type="match status" value="1"/>
</dbReference>
<dbReference type="Pfam" id="PF08448">
    <property type="entry name" value="PAS_4"/>
    <property type="match status" value="1"/>
</dbReference>
<dbReference type="InterPro" id="IPR000014">
    <property type="entry name" value="PAS"/>
</dbReference>
<proteinExistence type="predicted"/>
<dbReference type="InterPro" id="IPR003594">
    <property type="entry name" value="HATPase_dom"/>
</dbReference>